<dbReference type="PANTHER" id="PTHR34210:SF1">
    <property type="entry name" value="OS03G0274700 PROTEIN"/>
    <property type="match status" value="1"/>
</dbReference>
<feature type="compositionally biased region" description="Polar residues" evidence="1">
    <location>
        <begin position="94"/>
        <end position="108"/>
    </location>
</feature>
<dbReference type="AlphaFoldDB" id="R7WDP2"/>
<feature type="region of interest" description="Disordered" evidence="1">
    <location>
        <begin position="415"/>
        <end position="458"/>
    </location>
</feature>
<reference evidence="2" key="1">
    <citation type="submission" date="2015-06" db="UniProtKB">
        <authorList>
            <consortium name="EnsemblPlants"/>
        </authorList>
    </citation>
    <scope>IDENTIFICATION</scope>
</reference>
<feature type="region of interest" description="Disordered" evidence="1">
    <location>
        <begin position="74"/>
        <end position="167"/>
    </location>
</feature>
<accession>R7WDP2</accession>
<organism evidence="2">
    <name type="scientific">Aegilops tauschii</name>
    <name type="common">Tausch's goatgrass</name>
    <name type="synonym">Aegilops squarrosa</name>
    <dbReference type="NCBI Taxonomy" id="37682"/>
    <lineage>
        <taxon>Eukaryota</taxon>
        <taxon>Viridiplantae</taxon>
        <taxon>Streptophyta</taxon>
        <taxon>Embryophyta</taxon>
        <taxon>Tracheophyta</taxon>
        <taxon>Spermatophyta</taxon>
        <taxon>Magnoliopsida</taxon>
        <taxon>Liliopsida</taxon>
        <taxon>Poales</taxon>
        <taxon>Poaceae</taxon>
        <taxon>BOP clade</taxon>
        <taxon>Pooideae</taxon>
        <taxon>Triticodae</taxon>
        <taxon>Triticeae</taxon>
        <taxon>Triticinae</taxon>
        <taxon>Aegilops</taxon>
    </lineage>
</organism>
<proteinExistence type="predicted"/>
<sequence length="458" mass="51404">MSPFSTASSGLFLRCSRVKAGNSAEICGTEKLITLGNLRPVLPVRMRRQGQGQYGDPNINSMVSSQLHHYQAQQRVQQLPGNSYPGRDPGQAAGENQYTTQKVRQSQWDRGGPNIPNQISPYAYNEGQSAEGKRSFYDGQQSDMKVGLEKQPRKESRDQPRTDKIEARHDDYNLPRTFESLEKSFREDIVVLSKELNDAEDAENTRHREGISNAVPLYARKRPDRCIRTFFAIQRCAANVPGRVRTPEFPQTGTKPGGGLRASGLVPRTRRTSGPPNRLPREPLLKLRPRIDPGQPPQSGRNSTTLMPVSRYRADATRWPDSGQSDRLNEINAQYHEKLLALRARQTAYREEFLRKESLERQQQYQKATISNYANNVVPREPRGYPPTAVATPPAAAPSGGSYGEAHRGYASGQYETFGERPDYPEFHGGGQGRDHGFEHRGHQYPGGRAYNSGGRRF</sequence>
<dbReference type="EnsemblPlants" id="EMT20338">
    <property type="protein sequence ID" value="EMT20338"/>
    <property type="gene ID" value="F775_27054"/>
</dbReference>
<feature type="compositionally biased region" description="Basic and acidic residues" evidence="1">
    <location>
        <begin position="146"/>
        <end position="167"/>
    </location>
</feature>
<protein>
    <submittedName>
        <fullName evidence="2">Uncharacterized protein</fullName>
    </submittedName>
</protein>
<name>R7WDP2_AEGTA</name>
<evidence type="ECO:0000256" key="1">
    <source>
        <dbReference type="SAM" id="MobiDB-lite"/>
    </source>
</evidence>
<feature type="region of interest" description="Disordered" evidence="1">
    <location>
        <begin position="244"/>
        <end position="305"/>
    </location>
</feature>
<evidence type="ECO:0000313" key="2">
    <source>
        <dbReference type="EnsemblPlants" id="EMT20338"/>
    </source>
</evidence>
<feature type="compositionally biased region" description="Basic and acidic residues" evidence="1">
    <location>
        <begin position="279"/>
        <end position="291"/>
    </location>
</feature>
<feature type="compositionally biased region" description="Basic and acidic residues" evidence="1">
    <location>
        <begin position="433"/>
        <end position="442"/>
    </location>
</feature>
<dbReference type="PANTHER" id="PTHR34210">
    <property type="entry name" value="OS01G0252900 PROTEIN"/>
    <property type="match status" value="1"/>
</dbReference>